<feature type="region of interest" description="Disordered" evidence="1">
    <location>
        <begin position="877"/>
        <end position="897"/>
    </location>
</feature>
<name>A0A2H3K760_WOLCO</name>
<feature type="region of interest" description="Disordered" evidence="1">
    <location>
        <begin position="324"/>
        <end position="351"/>
    </location>
</feature>
<feature type="compositionally biased region" description="Acidic residues" evidence="1">
    <location>
        <begin position="329"/>
        <end position="341"/>
    </location>
</feature>
<feature type="compositionally biased region" description="Polar residues" evidence="1">
    <location>
        <begin position="100"/>
        <end position="133"/>
    </location>
</feature>
<accession>A0A2H3K760</accession>
<reference evidence="2 3" key="1">
    <citation type="journal article" date="2012" name="Science">
        <title>The Paleozoic origin of enzymatic lignin decomposition reconstructed from 31 fungal genomes.</title>
        <authorList>
            <person name="Floudas D."/>
            <person name="Binder M."/>
            <person name="Riley R."/>
            <person name="Barry K."/>
            <person name="Blanchette R.A."/>
            <person name="Henrissat B."/>
            <person name="Martinez A.T."/>
            <person name="Otillar R."/>
            <person name="Spatafora J.W."/>
            <person name="Yadav J.S."/>
            <person name="Aerts A."/>
            <person name="Benoit I."/>
            <person name="Boyd A."/>
            <person name="Carlson A."/>
            <person name="Copeland A."/>
            <person name="Coutinho P.M."/>
            <person name="de Vries R.P."/>
            <person name="Ferreira P."/>
            <person name="Findley K."/>
            <person name="Foster B."/>
            <person name="Gaskell J."/>
            <person name="Glotzer D."/>
            <person name="Gorecki P."/>
            <person name="Heitman J."/>
            <person name="Hesse C."/>
            <person name="Hori C."/>
            <person name="Igarashi K."/>
            <person name="Jurgens J.A."/>
            <person name="Kallen N."/>
            <person name="Kersten P."/>
            <person name="Kohler A."/>
            <person name="Kuees U."/>
            <person name="Kumar T.K.A."/>
            <person name="Kuo A."/>
            <person name="LaButti K."/>
            <person name="Larrondo L.F."/>
            <person name="Lindquist E."/>
            <person name="Ling A."/>
            <person name="Lombard V."/>
            <person name="Lucas S."/>
            <person name="Lundell T."/>
            <person name="Martin R."/>
            <person name="McLaughlin D.J."/>
            <person name="Morgenstern I."/>
            <person name="Morin E."/>
            <person name="Murat C."/>
            <person name="Nagy L.G."/>
            <person name="Nolan M."/>
            <person name="Ohm R.A."/>
            <person name="Patyshakuliyeva A."/>
            <person name="Rokas A."/>
            <person name="Ruiz-Duenas F.J."/>
            <person name="Sabat G."/>
            <person name="Salamov A."/>
            <person name="Samejima M."/>
            <person name="Schmutz J."/>
            <person name="Slot J.C."/>
            <person name="St John F."/>
            <person name="Stenlid J."/>
            <person name="Sun H."/>
            <person name="Sun S."/>
            <person name="Syed K."/>
            <person name="Tsang A."/>
            <person name="Wiebenga A."/>
            <person name="Young D."/>
            <person name="Pisabarro A."/>
            <person name="Eastwood D.C."/>
            <person name="Martin F."/>
            <person name="Cullen D."/>
            <person name="Grigoriev I.V."/>
            <person name="Hibbett D.S."/>
        </authorList>
    </citation>
    <scope>NUCLEOTIDE SEQUENCE [LARGE SCALE GENOMIC DNA]</scope>
    <source>
        <strain evidence="2 3">MD-104</strain>
    </source>
</reference>
<proteinExistence type="predicted"/>
<keyword evidence="3" id="KW-1185">Reference proteome</keyword>
<feature type="compositionally biased region" description="Polar residues" evidence="1">
    <location>
        <begin position="884"/>
        <end position="897"/>
    </location>
</feature>
<protein>
    <submittedName>
        <fullName evidence="2">Uncharacterized protein</fullName>
    </submittedName>
</protein>
<dbReference type="EMBL" id="KB468157">
    <property type="protein sequence ID" value="PCH44277.1"/>
    <property type="molecule type" value="Genomic_DNA"/>
</dbReference>
<evidence type="ECO:0000313" key="2">
    <source>
        <dbReference type="EMBL" id="PCH44277.1"/>
    </source>
</evidence>
<feature type="region of interest" description="Disordered" evidence="1">
    <location>
        <begin position="840"/>
        <end position="864"/>
    </location>
</feature>
<dbReference type="Proteomes" id="UP000218811">
    <property type="component" value="Unassembled WGS sequence"/>
</dbReference>
<evidence type="ECO:0000256" key="1">
    <source>
        <dbReference type="SAM" id="MobiDB-lite"/>
    </source>
</evidence>
<sequence>MQSASTFKPARARASTLLVIGPPLVPPGLPPLATNARLARPRSMSVANVAKAPGAAKTNARPAMDRMSVADGEVHPKASPMTASGTERAFVRVSGRKLSVSESSPTKQSLASKGQLVKTTAEVSAAKTDTSTMGHKENVPSFARPTKTSASRVSSAPLVRSKLAGASPGLARRDALSRKATVTAKPAEKKDTAGRLATVANVKPSAGAAGRRAGVVKGITGSQDGPIKPSKDDVRKVTVTRNSKPNAAPVRCPPRPTGFLTVPEWRYGDDIPRTSVEKNVATTGRLAVKRRAAERAARPVSIRPEHAVVDKAVRVKPSKAFTSVLGGLGEEEEEEEEEKEEKEEKKIDEGQDVVSTQDVADIVLPVIVIEEVAEEASSAADEAPNVAAQALNLETQTATLEEDEEEDMAALGRLFAKLPRTGDVEVNEDEDMFALPPILIAPTGSCEGGSPVFSSLLESVGELASCMQEVYDEFSFMDDSENDVKLEVYDEDKDVQVNDVDSVRTLGDDDVKVCAGLATVGSLECVVEELVSVPETTAVDAASNSALSVLDECDEKVDVDDEDQADEDQAVLGRLFQQISFPDDDDIDDDEDSLESWDAYITVFDEAPEQPLDNYPVALQEVVGNLRRLSNGKDMGEDEFRPPSQASTIHVSTRGPRSAIDYAMTHDGVKLGDAEDEHERVPHKCAVVINVEGEEYRLGWENDWASKFAPHVLKAVSNFMAQKEYGITAYCADEDRDAFQKELARVIKKAEEDGPPRLTAEQKKKGREIIEDQKENIQETNQVGKPVSISKLTSLFKRRKSTEVSVKEDKIYVYYPECAREFLVGDSKCLTVLGTEGYTSARRTQSSSTPSHSMSEKTTSPLSTFTSATQRQYLGVPSAHSMHPTPSCSEHSSAASNISLTSTPQPTFWSRLFGHPSRPTPAPPATVSVTSVVSRTDSDDTSDCSSLSSAFSPYSSVLASSDESLPLPVDGLAYSATSKSTASQLDARQLRPAKGLFRRLF</sequence>
<feature type="region of interest" description="Disordered" evidence="1">
    <location>
        <begin position="98"/>
        <end position="191"/>
    </location>
</feature>
<gene>
    <name evidence="2" type="ORF">WOLCODRAFT_165031</name>
</gene>
<organism evidence="2 3">
    <name type="scientific">Wolfiporia cocos (strain MD-104)</name>
    <name type="common">Brown rot fungus</name>
    <dbReference type="NCBI Taxonomy" id="742152"/>
    <lineage>
        <taxon>Eukaryota</taxon>
        <taxon>Fungi</taxon>
        <taxon>Dikarya</taxon>
        <taxon>Basidiomycota</taxon>
        <taxon>Agaricomycotina</taxon>
        <taxon>Agaricomycetes</taxon>
        <taxon>Polyporales</taxon>
        <taxon>Phaeolaceae</taxon>
        <taxon>Wolfiporia</taxon>
    </lineage>
</organism>
<feature type="region of interest" description="Disordered" evidence="1">
    <location>
        <begin position="44"/>
        <end position="64"/>
    </location>
</feature>
<dbReference type="OrthoDB" id="10295263at2759"/>
<dbReference type="AlphaFoldDB" id="A0A2H3K760"/>
<evidence type="ECO:0000313" key="3">
    <source>
        <dbReference type="Proteomes" id="UP000218811"/>
    </source>
</evidence>